<dbReference type="PANTHER" id="PTHR10190:SF16">
    <property type="entry name" value="DEVELOPMENTAL PROTEIN EYES ABSENT"/>
    <property type="match status" value="1"/>
</dbReference>
<reference evidence="16" key="1">
    <citation type="submission" date="2024-06" db="EMBL/GenBank/DDBJ databases">
        <authorList>
            <person name="Liu X."/>
            <person name="Lenzi L."/>
            <person name="Haldenby T S."/>
            <person name="Uol C."/>
        </authorList>
    </citation>
    <scope>NUCLEOTIDE SEQUENCE</scope>
</reference>
<evidence type="ECO:0000313" key="16">
    <source>
        <dbReference type="EMBL" id="CAL5134085.1"/>
    </source>
</evidence>
<organism evidence="16 17">
    <name type="scientific">Calicophoron daubneyi</name>
    <name type="common">Rumen fluke</name>
    <name type="synonym">Paramphistomum daubneyi</name>
    <dbReference type="NCBI Taxonomy" id="300641"/>
    <lineage>
        <taxon>Eukaryota</taxon>
        <taxon>Metazoa</taxon>
        <taxon>Spiralia</taxon>
        <taxon>Lophotrochozoa</taxon>
        <taxon>Platyhelminthes</taxon>
        <taxon>Trematoda</taxon>
        <taxon>Digenea</taxon>
        <taxon>Plagiorchiida</taxon>
        <taxon>Pronocephalata</taxon>
        <taxon>Paramphistomoidea</taxon>
        <taxon>Paramphistomidae</taxon>
        <taxon>Calicophoron</taxon>
    </lineage>
</organism>
<evidence type="ECO:0000256" key="2">
    <source>
        <dbReference type="ARBA" id="ARBA00010501"/>
    </source>
</evidence>
<feature type="compositionally biased region" description="Polar residues" evidence="15">
    <location>
        <begin position="26"/>
        <end position="36"/>
    </location>
</feature>
<feature type="region of interest" description="Disordered" evidence="15">
    <location>
        <begin position="285"/>
        <end position="357"/>
    </location>
</feature>
<evidence type="ECO:0000256" key="13">
    <source>
        <dbReference type="PIRSR" id="PIRSR628472-2"/>
    </source>
</evidence>
<dbReference type="InterPro" id="IPR038102">
    <property type="entry name" value="EYA_dom_sf"/>
</dbReference>
<dbReference type="EC" id="3.1.3.48" evidence="14"/>
<feature type="active site" description="Proton donor" evidence="12">
    <location>
        <position position="445"/>
    </location>
</feature>
<evidence type="ECO:0000256" key="10">
    <source>
        <dbReference type="ARBA" id="ARBA00023242"/>
    </source>
</evidence>
<comment type="subcellular location">
    <subcellularLocation>
        <location evidence="1">Nucleus</location>
    </subcellularLocation>
</comment>
<dbReference type="AlphaFoldDB" id="A0AAV2TCG6"/>
<dbReference type="Gene3D" id="3.40.50.12350">
    <property type="match status" value="1"/>
</dbReference>
<comment type="caution">
    <text evidence="16">The sequence shown here is derived from an EMBL/GenBank/DDBJ whole genome shotgun (WGS) entry which is preliminary data.</text>
</comment>
<feature type="active site" description="Nucleophile" evidence="12">
    <location>
        <position position="443"/>
    </location>
</feature>
<evidence type="ECO:0000256" key="11">
    <source>
        <dbReference type="ARBA" id="ARBA00051722"/>
    </source>
</evidence>
<evidence type="ECO:0000256" key="14">
    <source>
        <dbReference type="RuleBase" id="RU362036"/>
    </source>
</evidence>
<feature type="binding site" evidence="13">
    <location>
        <position position="729"/>
    </location>
    <ligand>
        <name>Mg(2+)</name>
        <dbReference type="ChEBI" id="CHEBI:18420"/>
    </ligand>
</feature>
<dbReference type="CDD" id="cd02601">
    <property type="entry name" value="HAD_Eya"/>
    <property type="match status" value="1"/>
</dbReference>
<keyword evidence="9" id="KW-0804">Transcription</keyword>
<keyword evidence="8 14" id="KW-0805">Transcription regulation</keyword>
<feature type="compositionally biased region" description="Polar residues" evidence="15">
    <location>
        <begin position="338"/>
        <end position="357"/>
    </location>
</feature>
<evidence type="ECO:0000256" key="8">
    <source>
        <dbReference type="ARBA" id="ARBA00023015"/>
    </source>
</evidence>
<feature type="region of interest" description="Disordered" evidence="15">
    <location>
        <begin position="1"/>
        <end position="38"/>
    </location>
</feature>
<dbReference type="PANTHER" id="PTHR10190">
    <property type="entry name" value="EYES ABSENT"/>
    <property type="match status" value="1"/>
</dbReference>
<feature type="binding site" evidence="13">
    <location>
        <position position="443"/>
    </location>
    <ligand>
        <name>Mg(2+)</name>
        <dbReference type="ChEBI" id="CHEBI:18420"/>
    </ligand>
</feature>
<dbReference type="InterPro" id="IPR028472">
    <property type="entry name" value="EYA"/>
</dbReference>
<evidence type="ECO:0000256" key="3">
    <source>
        <dbReference type="ARBA" id="ARBA00022473"/>
    </source>
</evidence>
<dbReference type="GO" id="GO:0045739">
    <property type="term" value="P:positive regulation of DNA repair"/>
    <property type="evidence" value="ECO:0007669"/>
    <property type="project" value="TreeGrafter"/>
</dbReference>
<keyword evidence="6 13" id="KW-0460">Magnesium</keyword>
<gene>
    <name evidence="16" type="ORF">CDAUBV1_LOCUS7313</name>
</gene>
<dbReference type="GO" id="GO:0004725">
    <property type="term" value="F:protein tyrosine phosphatase activity"/>
    <property type="evidence" value="ECO:0007669"/>
    <property type="project" value="UniProtKB-EC"/>
</dbReference>
<evidence type="ECO:0000313" key="17">
    <source>
        <dbReference type="Proteomes" id="UP001497525"/>
    </source>
</evidence>
<evidence type="ECO:0000256" key="12">
    <source>
        <dbReference type="PIRSR" id="PIRSR628472-1"/>
    </source>
</evidence>
<feature type="compositionally biased region" description="Polar residues" evidence="15">
    <location>
        <begin position="290"/>
        <end position="301"/>
    </location>
</feature>
<feature type="binding site" evidence="13">
    <location>
        <position position="445"/>
    </location>
    <ligand>
        <name>Mg(2+)</name>
        <dbReference type="ChEBI" id="CHEBI:18420"/>
    </ligand>
</feature>
<dbReference type="GO" id="GO:0046872">
    <property type="term" value="F:metal ion binding"/>
    <property type="evidence" value="ECO:0007669"/>
    <property type="project" value="UniProtKB-KW"/>
</dbReference>
<evidence type="ECO:0000256" key="5">
    <source>
        <dbReference type="ARBA" id="ARBA00022801"/>
    </source>
</evidence>
<dbReference type="GO" id="GO:2001240">
    <property type="term" value="P:negative regulation of extrinsic apoptotic signaling pathway in absence of ligand"/>
    <property type="evidence" value="ECO:0007669"/>
    <property type="project" value="TreeGrafter"/>
</dbReference>
<comment type="catalytic activity">
    <reaction evidence="11 14">
        <text>O-phospho-L-tyrosyl-[protein] + H2O = L-tyrosyl-[protein] + phosphate</text>
        <dbReference type="Rhea" id="RHEA:10684"/>
        <dbReference type="Rhea" id="RHEA-COMP:10136"/>
        <dbReference type="Rhea" id="RHEA-COMP:20101"/>
        <dbReference type="ChEBI" id="CHEBI:15377"/>
        <dbReference type="ChEBI" id="CHEBI:43474"/>
        <dbReference type="ChEBI" id="CHEBI:46858"/>
        <dbReference type="ChEBI" id="CHEBI:61978"/>
        <dbReference type="EC" id="3.1.3.48"/>
    </reaction>
</comment>
<evidence type="ECO:0000256" key="4">
    <source>
        <dbReference type="ARBA" id="ARBA00022723"/>
    </source>
</evidence>
<dbReference type="GO" id="GO:0005634">
    <property type="term" value="C:nucleus"/>
    <property type="evidence" value="ECO:0007669"/>
    <property type="project" value="UniProtKB-SubCell"/>
</dbReference>
<proteinExistence type="inferred from homology"/>
<feature type="compositionally biased region" description="Polar residues" evidence="15">
    <location>
        <begin position="310"/>
        <end position="324"/>
    </location>
</feature>
<dbReference type="GO" id="GO:0030154">
    <property type="term" value="P:cell differentiation"/>
    <property type="evidence" value="ECO:0007669"/>
    <property type="project" value="TreeGrafter"/>
</dbReference>
<keyword evidence="10" id="KW-0539">Nucleus</keyword>
<dbReference type="Proteomes" id="UP001497525">
    <property type="component" value="Unassembled WGS sequence"/>
</dbReference>
<name>A0AAV2TCG6_CALDB</name>
<keyword evidence="7 14" id="KW-0904">Protein phosphatase</keyword>
<comment type="similarity">
    <text evidence="2 14">Belongs to the HAD-like hydrolase superfamily. EYA family.</text>
</comment>
<dbReference type="EMBL" id="CAXLJL010000179">
    <property type="protein sequence ID" value="CAL5134085.1"/>
    <property type="molecule type" value="Genomic_DNA"/>
</dbReference>
<evidence type="ECO:0000256" key="15">
    <source>
        <dbReference type="SAM" id="MobiDB-lite"/>
    </source>
</evidence>
<evidence type="ECO:0000256" key="6">
    <source>
        <dbReference type="ARBA" id="ARBA00022842"/>
    </source>
</evidence>
<keyword evidence="5 14" id="KW-0378">Hydrolase</keyword>
<feature type="compositionally biased region" description="Basic and acidic residues" evidence="15">
    <location>
        <begin position="14"/>
        <end position="25"/>
    </location>
</feature>
<keyword evidence="3" id="KW-0217">Developmental protein</keyword>
<comment type="cofactor">
    <cofactor evidence="13 14">
        <name>Mg(2+)</name>
        <dbReference type="ChEBI" id="CHEBI:18420"/>
    </cofactor>
    <text evidence="13 14">Binds 1 Mg(2+) ion per subunit.</text>
</comment>
<keyword evidence="4 13" id="KW-0479">Metal-binding</keyword>
<dbReference type="InterPro" id="IPR042577">
    <property type="entry name" value="EYA_dom_metazoan"/>
</dbReference>
<sequence>MSIHTPPDDSADEPTNKRTKFERNTNRALTNTQSDDTGAIESTVRGLAANRCDTDTTAVQLGDLASYSMSSEGHAHTYPQGMLHLHGESYQPSSFWLDGPNSTTVPQVYPPNSIGPEPKYESEGADHFQSCSTFPLVNQNCNMGCSVGEPLKDYRLDSLSCDGSMSYQNSYQKEDIATRLDGGHSPESRFGVDQSVTTSCPTTIHLSATDPQQLQMMCTASSQGQFTLDPSLLHRQPVSGFDLDPSTHNIEGYSKFTTNNIQSDGACSIHLERKLMRSSLSASPPAEAFVSQQDHPMSVSSDPIGAVDASHSSQPKQKSLTPCYTPSDPIQPPAIGSYDSNPSWTSSQNPAHRNPVSTAVPFSSDYHRFSSTPTAPSIPDTPSIIMCPSSVNIARGQSSAYAFQSTPSADLLSSQDDARVNGETNSSESVKGEDRCLRVFVWDLDETLIILNTLLTGNYALRYGKDPALVGAYALRMEELIYNLADTHFFFNELEDCDQVHIEDVRGDDNGQDLSIDCKDDTNRLLPLHIFSNYCFASDEFKPGMCSAVMDGAHSNPIQPPASDTPGLISAYGSSSDPMMGMNTTMDQIVNKNVPVIRGGMDWMRKLAFRYRRIKELYCAYRHNVPGLLGSTKAHQWISLRGNLDVLTDYWLSLSQKAAEQIALRTESVNVLVTTTQLVPALAKLLLYGLGTSFPIENIYSATKIGKESCFERIASRFGRRSVYVVIGDGKEEEDAAKQLHWPFWRISSHSDIVALNHALELGYL</sequence>
<evidence type="ECO:0000256" key="9">
    <source>
        <dbReference type="ARBA" id="ARBA00023163"/>
    </source>
</evidence>
<accession>A0AAV2TCG6</accession>
<protein>
    <recommendedName>
        <fullName evidence="14">Eyes absent homolog</fullName>
        <ecNumber evidence="14">3.1.3.48</ecNumber>
    </recommendedName>
</protein>
<evidence type="ECO:0000256" key="7">
    <source>
        <dbReference type="ARBA" id="ARBA00022912"/>
    </source>
</evidence>
<evidence type="ECO:0000256" key="1">
    <source>
        <dbReference type="ARBA" id="ARBA00004123"/>
    </source>
</evidence>